<dbReference type="AlphaFoldDB" id="A0A955KZ45"/>
<feature type="transmembrane region" description="Helical" evidence="1">
    <location>
        <begin position="166"/>
        <end position="184"/>
    </location>
</feature>
<sequence>MRSKILWRSMFYALTVALGLALAYDQLRFPAATKFWQINLVVLSVFVLELIINVQQHRQLFAGQIAQATVSSNRLAKLVDHFFLPILVYLSIAGFIYFNREPGIVYFVLVGAFALFTLLFANIRSFYLHYADVETLTHYVYDIIKLVLFFSALDSVFNLASGGQQGLLLLIPVLGVGLMGLLTYRYRQLHMTTLILVILLGTIVGILAITAFLFMPGMIILASLLGFVAFYFAVAILHHFIHGDLTLSITAEYIVIFVLIFLLVLGISRPV</sequence>
<reference evidence="2" key="2">
    <citation type="journal article" date="2021" name="Microbiome">
        <title>Successional dynamics and alternative stable states in a saline activated sludge microbial community over 9 years.</title>
        <authorList>
            <person name="Wang Y."/>
            <person name="Ye J."/>
            <person name="Ju F."/>
            <person name="Liu L."/>
            <person name="Boyd J.A."/>
            <person name="Deng Y."/>
            <person name="Parks D.H."/>
            <person name="Jiang X."/>
            <person name="Yin X."/>
            <person name="Woodcroft B.J."/>
            <person name="Tyson G.W."/>
            <person name="Hugenholtz P."/>
            <person name="Polz M.F."/>
            <person name="Zhang T."/>
        </authorList>
    </citation>
    <scope>NUCLEOTIDE SEQUENCE</scope>
    <source>
        <strain evidence="2">HKST-UBA12</strain>
    </source>
</reference>
<evidence type="ECO:0000256" key="1">
    <source>
        <dbReference type="SAM" id="Phobius"/>
    </source>
</evidence>
<keyword evidence="1" id="KW-0472">Membrane</keyword>
<accession>A0A955KZ45</accession>
<gene>
    <name evidence="2" type="ORF">KC640_03745</name>
</gene>
<evidence type="ECO:0000313" key="3">
    <source>
        <dbReference type="Proteomes" id="UP000760819"/>
    </source>
</evidence>
<dbReference type="EMBL" id="JAGQLI010000216">
    <property type="protein sequence ID" value="MCA9379517.1"/>
    <property type="molecule type" value="Genomic_DNA"/>
</dbReference>
<feature type="transmembrane region" description="Helical" evidence="1">
    <location>
        <begin position="249"/>
        <end position="268"/>
    </location>
</feature>
<reference evidence="2" key="1">
    <citation type="submission" date="2020-04" db="EMBL/GenBank/DDBJ databases">
        <authorList>
            <person name="Zhang T."/>
        </authorList>
    </citation>
    <scope>NUCLEOTIDE SEQUENCE</scope>
    <source>
        <strain evidence="2">HKST-UBA12</strain>
    </source>
</reference>
<protein>
    <submittedName>
        <fullName evidence="2">Uncharacterized protein</fullName>
    </submittedName>
</protein>
<feature type="transmembrane region" description="Helical" evidence="1">
    <location>
        <begin position="75"/>
        <end position="98"/>
    </location>
</feature>
<feature type="transmembrane region" description="Helical" evidence="1">
    <location>
        <begin position="191"/>
        <end position="213"/>
    </location>
</feature>
<feature type="transmembrane region" description="Helical" evidence="1">
    <location>
        <begin position="104"/>
        <end position="127"/>
    </location>
</feature>
<proteinExistence type="predicted"/>
<name>A0A955KZ45_9BACT</name>
<comment type="caution">
    <text evidence="2">The sequence shown here is derived from an EMBL/GenBank/DDBJ whole genome shotgun (WGS) entry which is preliminary data.</text>
</comment>
<feature type="transmembrane region" description="Helical" evidence="1">
    <location>
        <begin position="219"/>
        <end position="237"/>
    </location>
</feature>
<organism evidence="2 3">
    <name type="scientific">Candidatus Dojkabacteria bacterium</name>
    <dbReference type="NCBI Taxonomy" id="2099670"/>
    <lineage>
        <taxon>Bacteria</taxon>
        <taxon>Candidatus Dojkabacteria</taxon>
    </lineage>
</organism>
<feature type="transmembrane region" description="Helical" evidence="1">
    <location>
        <begin position="139"/>
        <end position="160"/>
    </location>
</feature>
<keyword evidence="1" id="KW-0812">Transmembrane</keyword>
<evidence type="ECO:0000313" key="2">
    <source>
        <dbReference type="EMBL" id="MCA9379517.1"/>
    </source>
</evidence>
<keyword evidence="1" id="KW-1133">Transmembrane helix</keyword>
<dbReference type="Proteomes" id="UP000760819">
    <property type="component" value="Unassembled WGS sequence"/>
</dbReference>